<dbReference type="SMART" id="SM00421">
    <property type="entry name" value="HTH_LUXR"/>
    <property type="match status" value="1"/>
</dbReference>
<sequence>MDAVSLEWPLIGRDAELAVIGQAFADGRCGVVLRAAAGTGKSRLGREALAALERGGAMTEWVCATRSAATIPLGAFARLVPDTVRSDQAFDLLRSSAQALRARAQGRRIVVGVDDAQLLDAASAALVQHLATRSGVFVIATVRNGEPCPDAIVSLWKDCGAQPLELDHLDEPSMRTLVEAGLGGPAQEEVHRWVLDRSQGNPLYARELVLGAVESGRLLADHGLWRLTGRPSVAASLVELVGDRLRELTQAQRAPVELLALAEPLRLSEIELLTSYDALADAEAHGLIALDTRGQDVRLAHPLYGDVLRASMPGLRSRALRRRLADTLLERDPLAPGDALRIVRLLLDAGAPIPSPLLVDAARAANLAGDPELGAQLGELAVADGGGVDAVLALARANAIRGHFEAAEASLAAIESELPGHPSVVPYLEQRVRVLFWGLGDTEATRALLDRADAWCEGERWRRQLLALRMPTAVAADLAAAVVATEAALGDPDLDQETGRLLETRLAMALFYSGRWTESRALARRHCPEIPIRDYTGLMTLPAYRFAALESGADWPGLAADLARILGDAVRCRDYEAAAQAAVGLAALEFFGGRFNSAARWLSEAELHFAREDAFGLVGDVHLLRIGIAARTGDADGATRALERLRVIDGPGRPRPLSRQAYLARGEGWASCIRNPQQGAAELLTAAERFLADMPGFTALLAYDAVLAGASPVRVSALLADVAPRCEARLVDAYAAHADALARRDANALLAVADTFAAIGARLYAMHAAAQAARRFVADGRQDSARRAAARATELHEPGHGTAPPVIDGIDSVAVALTAREDQLVGLARQGLSNAEIADRLVLSVRTVETHLYRAMNKLGVGDRRDL</sequence>
<dbReference type="PROSITE" id="PS50043">
    <property type="entry name" value="HTH_LUXR_2"/>
    <property type="match status" value="1"/>
</dbReference>
<dbReference type="InterPro" id="IPR016032">
    <property type="entry name" value="Sig_transdc_resp-reg_C-effctor"/>
</dbReference>
<dbReference type="CDD" id="cd06170">
    <property type="entry name" value="LuxR_C_like"/>
    <property type="match status" value="1"/>
</dbReference>
<dbReference type="InterPro" id="IPR036388">
    <property type="entry name" value="WH-like_DNA-bd_sf"/>
</dbReference>
<dbReference type="RefSeq" id="WP_270006417.1">
    <property type="nucleotide sequence ID" value="NZ_JAPCID010000018.1"/>
</dbReference>
<dbReference type="SUPFAM" id="SSF46894">
    <property type="entry name" value="C-terminal effector domain of the bipartite response regulators"/>
    <property type="match status" value="1"/>
</dbReference>
<accession>A0ABT4RJF6</accession>
<reference evidence="4" key="1">
    <citation type="submission" date="2022-10" db="EMBL/GenBank/DDBJ databases">
        <title>The WGS of Solirubrobacter sp. CPCC 204708.</title>
        <authorList>
            <person name="Jiang Z."/>
        </authorList>
    </citation>
    <scope>NUCLEOTIDE SEQUENCE</scope>
    <source>
        <strain evidence="4">CPCC 204708</strain>
    </source>
</reference>
<dbReference type="PANTHER" id="PTHR16305">
    <property type="entry name" value="TESTICULAR SOLUBLE ADENYLYL CYCLASE"/>
    <property type="match status" value="1"/>
</dbReference>
<dbReference type="EMBL" id="JAPCID010000018">
    <property type="protein sequence ID" value="MDA0138697.1"/>
    <property type="molecule type" value="Genomic_DNA"/>
</dbReference>
<name>A0ABT4RJF6_9ACTN</name>
<feature type="domain" description="HTH luxR-type" evidence="3">
    <location>
        <begin position="810"/>
        <end position="867"/>
    </location>
</feature>
<keyword evidence="5" id="KW-1185">Reference proteome</keyword>
<evidence type="ECO:0000313" key="5">
    <source>
        <dbReference type="Proteomes" id="UP001147700"/>
    </source>
</evidence>
<dbReference type="PANTHER" id="PTHR16305:SF28">
    <property type="entry name" value="GUANYLATE CYCLASE DOMAIN-CONTAINING PROTEIN"/>
    <property type="match status" value="1"/>
</dbReference>
<evidence type="ECO:0000313" key="4">
    <source>
        <dbReference type="EMBL" id="MDA0138697.1"/>
    </source>
</evidence>
<dbReference type="InterPro" id="IPR000792">
    <property type="entry name" value="Tscrpt_reg_LuxR_C"/>
</dbReference>
<evidence type="ECO:0000256" key="1">
    <source>
        <dbReference type="ARBA" id="ARBA00022741"/>
    </source>
</evidence>
<keyword evidence="1" id="KW-0547">Nucleotide-binding</keyword>
<dbReference type="PRINTS" id="PR00038">
    <property type="entry name" value="HTHLUXR"/>
</dbReference>
<evidence type="ECO:0000256" key="2">
    <source>
        <dbReference type="ARBA" id="ARBA00022840"/>
    </source>
</evidence>
<dbReference type="Gene3D" id="1.10.10.10">
    <property type="entry name" value="Winged helix-like DNA-binding domain superfamily/Winged helix DNA-binding domain"/>
    <property type="match status" value="1"/>
</dbReference>
<organism evidence="4 5">
    <name type="scientific">Solirubrobacter deserti</name>
    <dbReference type="NCBI Taxonomy" id="2282478"/>
    <lineage>
        <taxon>Bacteria</taxon>
        <taxon>Bacillati</taxon>
        <taxon>Actinomycetota</taxon>
        <taxon>Thermoleophilia</taxon>
        <taxon>Solirubrobacterales</taxon>
        <taxon>Solirubrobacteraceae</taxon>
        <taxon>Solirubrobacter</taxon>
    </lineage>
</organism>
<dbReference type="Pfam" id="PF00196">
    <property type="entry name" value="GerE"/>
    <property type="match status" value="1"/>
</dbReference>
<keyword evidence="2" id="KW-0067">ATP-binding</keyword>
<evidence type="ECO:0000259" key="3">
    <source>
        <dbReference type="PROSITE" id="PS50043"/>
    </source>
</evidence>
<dbReference type="Proteomes" id="UP001147700">
    <property type="component" value="Unassembled WGS sequence"/>
</dbReference>
<dbReference type="PROSITE" id="PS00622">
    <property type="entry name" value="HTH_LUXR_1"/>
    <property type="match status" value="1"/>
</dbReference>
<comment type="caution">
    <text evidence="4">The sequence shown here is derived from an EMBL/GenBank/DDBJ whole genome shotgun (WGS) entry which is preliminary data.</text>
</comment>
<proteinExistence type="predicted"/>
<dbReference type="InterPro" id="IPR027417">
    <property type="entry name" value="P-loop_NTPase"/>
</dbReference>
<gene>
    <name evidence="4" type="ORF">OJ962_14430</name>
</gene>
<dbReference type="SUPFAM" id="SSF52540">
    <property type="entry name" value="P-loop containing nucleoside triphosphate hydrolases"/>
    <property type="match status" value="1"/>
</dbReference>
<protein>
    <submittedName>
        <fullName evidence="4">LuxR C-terminal-related transcriptional regulator</fullName>
    </submittedName>
</protein>